<organism evidence="2 3">
    <name type="scientific">Cuscuta campestris</name>
    <dbReference type="NCBI Taxonomy" id="132261"/>
    <lineage>
        <taxon>Eukaryota</taxon>
        <taxon>Viridiplantae</taxon>
        <taxon>Streptophyta</taxon>
        <taxon>Embryophyta</taxon>
        <taxon>Tracheophyta</taxon>
        <taxon>Spermatophyta</taxon>
        <taxon>Magnoliopsida</taxon>
        <taxon>eudicotyledons</taxon>
        <taxon>Gunneridae</taxon>
        <taxon>Pentapetalae</taxon>
        <taxon>asterids</taxon>
        <taxon>lamiids</taxon>
        <taxon>Solanales</taxon>
        <taxon>Convolvulaceae</taxon>
        <taxon>Cuscuteae</taxon>
        <taxon>Cuscuta</taxon>
        <taxon>Cuscuta subgen. Grammica</taxon>
        <taxon>Cuscuta sect. Cleistogrammica</taxon>
    </lineage>
</organism>
<name>A0A484KA77_9ASTE</name>
<dbReference type="AlphaFoldDB" id="A0A484KA77"/>
<feature type="compositionally biased region" description="Basic and acidic residues" evidence="1">
    <location>
        <begin position="78"/>
        <end position="93"/>
    </location>
</feature>
<evidence type="ECO:0000256" key="1">
    <source>
        <dbReference type="SAM" id="MobiDB-lite"/>
    </source>
</evidence>
<dbReference type="Proteomes" id="UP000595140">
    <property type="component" value="Unassembled WGS sequence"/>
</dbReference>
<feature type="compositionally biased region" description="Basic and acidic residues" evidence="1">
    <location>
        <begin position="1"/>
        <end position="16"/>
    </location>
</feature>
<evidence type="ECO:0000313" key="2">
    <source>
        <dbReference type="EMBL" id="VFQ58716.1"/>
    </source>
</evidence>
<evidence type="ECO:0000313" key="3">
    <source>
        <dbReference type="Proteomes" id="UP000595140"/>
    </source>
</evidence>
<sequence>MEKGMDQWYRPEEMLSHEISTSNLWSPPGHDQTERPKRPNQLRLDPHTKRKCQEREMQKHKQIKQIRNPATLHKNQKQNKDHSAKSNRDGMMR</sequence>
<feature type="region of interest" description="Disordered" evidence="1">
    <location>
        <begin position="1"/>
        <end position="93"/>
    </location>
</feature>
<gene>
    <name evidence="2" type="ORF">CCAM_LOCUS492</name>
</gene>
<accession>A0A484KA77</accession>
<reference evidence="2 3" key="1">
    <citation type="submission" date="2018-04" db="EMBL/GenBank/DDBJ databases">
        <authorList>
            <person name="Vogel A."/>
        </authorList>
    </citation>
    <scope>NUCLEOTIDE SEQUENCE [LARGE SCALE GENOMIC DNA]</scope>
</reference>
<feature type="compositionally biased region" description="Basic and acidic residues" evidence="1">
    <location>
        <begin position="44"/>
        <end position="59"/>
    </location>
</feature>
<keyword evidence="3" id="KW-1185">Reference proteome</keyword>
<protein>
    <submittedName>
        <fullName evidence="2">Uncharacterized protein</fullName>
    </submittedName>
</protein>
<proteinExistence type="predicted"/>
<dbReference type="EMBL" id="OOIL02000001">
    <property type="protein sequence ID" value="VFQ58716.1"/>
    <property type="molecule type" value="Genomic_DNA"/>
</dbReference>